<name>A0A485KTS2_9STRA</name>
<keyword evidence="1" id="KW-0175">Coiled coil</keyword>
<reference evidence="2" key="2">
    <citation type="submission" date="2019-06" db="EMBL/GenBank/DDBJ databases">
        <title>Genomics analysis of Aphanomyces spp. identifies a new class of oomycete effector associated with host adaptation.</title>
        <authorList>
            <person name="Gaulin E."/>
        </authorList>
    </citation>
    <scope>NUCLEOTIDE SEQUENCE</scope>
    <source>
        <strain evidence="2">CBS 578.67</strain>
    </source>
</reference>
<dbReference type="OrthoDB" id="77611at2759"/>
<reference evidence="3 4" key="1">
    <citation type="submission" date="2019-03" db="EMBL/GenBank/DDBJ databases">
        <authorList>
            <person name="Gaulin E."/>
            <person name="Dumas B."/>
        </authorList>
    </citation>
    <scope>NUCLEOTIDE SEQUENCE [LARGE SCALE GENOMIC DNA]</scope>
    <source>
        <strain evidence="3">CBS 568.67</strain>
    </source>
</reference>
<gene>
    <name evidence="3" type="primary">Aste57867_11627</name>
    <name evidence="2" type="ORF">As57867_011584</name>
    <name evidence="3" type="ORF">ASTE57867_11627</name>
</gene>
<evidence type="ECO:0000313" key="2">
    <source>
        <dbReference type="EMBL" id="KAF0697700.1"/>
    </source>
</evidence>
<organism evidence="3 4">
    <name type="scientific">Aphanomyces stellatus</name>
    <dbReference type="NCBI Taxonomy" id="120398"/>
    <lineage>
        <taxon>Eukaryota</taxon>
        <taxon>Sar</taxon>
        <taxon>Stramenopiles</taxon>
        <taxon>Oomycota</taxon>
        <taxon>Saprolegniomycetes</taxon>
        <taxon>Saprolegniales</taxon>
        <taxon>Verrucalvaceae</taxon>
        <taxon>Aphanomyces</taxon>
    </lineage>
</organism>
<protein>
    <submittedName>
        <fullName evidence="3">Aste57867_11627 protein</fullName>
    </submittedName>
</protein>
<proteinExistence type="predicted"/>
<dbReference type="AlphaFoldDB" id="A0A485KTS2"/>
<evidence type="ECO:0000256" key="1">
    <source>
        <dbReference type="SAM" id="Coils"/>
    </source>
</evidence>
<evidence type="ECO:0000313" key="4">
    <source>
        <dbReference type="Proteomes" id="UP000332933"/>
    </source>
</evidence>
<feature type="coiled-coil region" evidence="1">
    <location>
        <begin position="42"/>
        <end position="69"/>
    </location>
</feature>
<accession>A0A485KTS2</accession>
<evidence type="ECO:0000313" key="3">
    <source>
        <dbReference type="EMBL" id="VFT88485.1"/>
    </source>
</evidence>
<dbReference type="Proteomes" id="UP000332933">
    <property type="component" value="Unassembled WGS sequence"/>
</dbReference>
<sequence length="335" mass="38748">MLLLSESDHIKREPKVKDEPLQELTLVERKREQSRASTRRWRANEQLTLEALRHEVAQLEAELKTKLESETSRAPGERRMEVLMTKKRFYLAQNMQLQDALKRRQMNLVHFASLIQRNAQASLFDDAFLAYATKRTQETLRAMNLHHHREARLDRVFNGIHCVTATTGSTMHYDLHKDYVGLNHVVMGDLVWAAYQDKAMYLSLEDRAVDHEKIRTVHANMVVLGIKLWTVTNPNHILQRYLVLHRECTSERYCVTVTFLTECLSPAPHALLYELFTRIEATKTTDMTIKSVMRGSYSMENGSIDEANAALEVNVFAQCRFETYLQAGQLALGCR</sequence>
<dbReference type="EMBL" id="VJMH01005296">
    <property type="protein sequence ID" value="KAF0697700.1"/>
    <property type="molecule type" value="Genomic_DNA"/>
</dbReference>
<dbReference type="EMBL" id="CAADRA010005317">
    <property type="protein sequence ID" value="VFT88485.1"/>
    <property type="molecule type" value="Genomic_DNA"/>
</dbReference>
<keyword evidence="4" id="KW-1185">Reference proteome</keyword>